<feature type="compositionally biased region" description="Basic residues" evidence="1">
    <location>
        <begin position="242"/>
        <end position="255"/>
    </location>
</feature>
<feature type="compositionally biased region" description="Polar residues" evidence="1">
    <location>
        <begin position="218"/>
        <end position="241"/>
    </location>
</feature>
<feature type="compositionally biased region" description="Polar residues" evidence="1">
    <location>
        <begin position="256"/>
        <end position="265"/>
    </location>
</feature>
<evidence type="ECO:0000313" key="3">
    <source>
        <dbReference type="Proteomes" id="UP001212841"/>
    </source>
</evidence>
<keyword evidence="3" id="KW-1185">Reference proteome</keyword>
<feature type="compositionally biased region" description="Basic and acidic residues" evidence="1">
    <location>
        <begin position="72"/>
        <end position="84"/>
    </location>
</feature>
<evidence type="ECO:0000256" key="1">
    <source>
        <dbReference type="SAM" id="MobiDB-lite"/>
    </source>
</evidence>
<organism evidence="2 3">
    <name type="scientific">Rhizophlyctis rosea</name>
    <dbReference type="NCBI Taxonomy" id="64517"/>
    <lineage>
        <taxon>Eukaryota</taxon>
        <taxon>Fungi</taxon>
        <taxon>Fungi incertae sedis</taxon>
        <taxon>Chytridiomycota</taxon>
        <taxon>Chytridiomycota incertae sedis</taxon>
        <taxon>Chytridiomycetes</taxon>
        <taxon>Rhizophlyctidales</taxon>
        <taxon>Rhizophlyctidaceae</taxon>
        <taxon>Rhizophlyctis</taxon>
    </lineage>
</organism>
<dbReference type="EMBL" id="JADGJD010000341">
    <property type="protein sequence ID" value="KAJ3051953.1"/>
    <property type="molecule type" value="Genomic_DNA"/>
</dbReference>
<feature type="compositionally biased region" description="Low complexity" evidence="1">
    <location>
        <begin position="17"/>
        <end position="38"/>
    </location>
</feature>
<name>A0AAD5SCK4_9FUNG</name>
<sequence>MSTISSLLAASSDGSYRSSPTTSAAPSRAASSTRSSKSPSRKVKLPVKNHGSLPKSSKLQSHKASALQQRVEQLKRCVNDERSPQTRKRSVSGALGIRSRESLGAPQHPSPRPKTYTEPPERLATSAAHSEEFHIEDHIPALINRLSAARIRVAEGTRGRSLSPSRRRWPKPESYGDLAEFLQDRDPSPTHSLKDEPVPDLDNLLHLSRGSEKPALRISSNYGKPTTYRRSTPGISSSQSHSIHRPARTAAHHRSSSQTPSNQSLHLHHSRPPTLSPHGLHLLRTHIQDLTHTTTTQHRKLSILQSLLTTSQSHSQTLERDLSTLRTTTSQKLASLESQIRSLKLSHASQIQSITKEAADQKRELELELYKERLEKKKVIETLQREVGIERERREKVAEVLRRKTEEVVGLEREVVDRDERRRAVERLYVAAGDRIEGTKRRIGELRGKLEREGL</sequence>
<dbReference type="AlphaFoldDB" id="A0AAD5SCK4"/>
<accession>A0AAD5SCK4</accession>
<comment type="caution">
    <text evidence="2">The sequence shown here is derived from an EMBL/GenBank/DDBJ whole genome shotgun (WGS) entry which is preliminary data.</text>
</comment>
<evidence type="ECO:0000313" key="2">
    <source>
        <dbReference type="EMBL" id="KAJ3051953.1"/>
    </source>
</evidence>
<feature type="compositionally biased region" description="Basic and acidic residues" evidence="1">
    <location>
        <begin position="182"/>
        <end position="197"/>
    </location>
</feature>
<gene>
    <name evidence="2" type="ORF">HK097_007042</name>
</gene>
<feature type="region of interest" description="Disordered" evidence="1">
    <location>
        <begin position="182"/>
        <end position="279"/>
    </location>
</feature>
<feature type="compositionally biased region" description="Polar residues" evidence="1">
    <location>
        <begin position="1"/>
        <end position="16"/>
    </location>
</feature>
<protein>
    <submittedName>
        <fullName evidence="2">Uncharacterized protein</fullName>
    </submittedName>
</protein>
<feature type="non-terminal residue" evidence="2">
    <location>
        <position position="1"/>
    </location>
</feature>
<reference evidence="2" key="1">
    <citation type="submission" date="2020-05" db="EMBL/GenBank/DDBJ databases">
        <title>Phylogenomic resolution of chytrid fungi.</title>
        <authorList>
            <person name="Stajich J.E."/>
            <person name="Amses K."/>
            <person name="Simmons R."/>
            <person name="Seto K."/>
            <person name="Myers J."/>
            <person name="Bonds A."/>
            <person name="Quandt C.A."/>
            <person name="Barry K."/>
            <person name="Liu P."/>
            <person name="Grigoriev I."/>
            <person name="Longcore J.E."/>
            <person name="James T.Y."/>
        </authorList>
    </citation>
    <scope>NUCLEOTIDE SEQUENCE</scope>
    <source>
        <strain evidence="2">JEL0318</strain>
    </source>
</reference>
<feature type="region of interest" description="Disordered" evidence="1">
    <location>
        <begin position="1"/>
        <end position="124"/>
    </location>
</feature>
<proteinExistence type="predicted"/>
<feature type="compositionally biased region" description="Polar residues" evidence="1">
    <location>
        <begin position="54"/>
        <end position="71"/>
    </location>
</feature>
<dbReference type="Proteomes" id="UP001212841">
    <property type="component" value="Unassembled WGS sequence"/>
</dbReference>